<feature type="region of interest" description="Disordered" evidence="1">
    <location>
        <begin position="29"/>
        <end position="68"/>
    </location>
</feature>
<reference evidence="3 4" key="1">
    <citation type="submission" date="2023-10" db="EMBL/GenBank/DDBJ databases">
        <title>Development of a sustainable strategy for remediation of hydrocarbon-contaminated territories based on the waste exchange concept.</title>
        <authorList>
            <person name="Krivoruchko A."/>
        </authorList>
    </citation>
    <scope>NUCLEOTIDE SEQUENCE [LARGE SCALE GENOMIC DNA]</scope>
    <source>
        <strain evidence="3 4">IEGM 1322</strain>
    </source>
</reference>
<sequence>MRRRLGKASSTTSMLLTLVLVLAACGRHSDEPSTPEQPVSQDTSVCSGPMGVGSQVPEGAGTGDLIKSEPLNPVGKQAEGFPVRATVWRILYVSMGVDETDLQLVCGMAAIPESGPRVVDGKADILAWSHGTVGLDQRCLPSSSPEKLFWGPMPGGIGAVGIGNELGEYEGTPDNGALQYALDQGWSVAATDYQPNDTYVVGRVAAANVLDSVRALAQLVEEQHADSEKIDTYEMVTWGHSQGGHAALWAGQMADTYYSSTSPSKPTPTIELAGVVGLAPASTFVAAPGSDARGLADWEMHKTIEVVGLPIPALELQIGPALFSYIFGSWSNFATSVPMSPDAALPAFPGIGAITPDAILTAQGQQSVRTITSLCLETESKKVQAATAPYRDARTNQMLVQSIWNLPDPYTVGEYFPGGLDAACAAPPDEGIGAWCEWITWNMPGPRGTSPYPEVPMSEGKPVPILIGQGMDDSIIHCMPAEDASASVVPPASDCMSSALFDDLSPYYCDAAGPVSTLHLLAYRKDGSASPASHLSIPGQLSAADLTRDGTRTRFAGSPVQEFMSGAFASSLTPGCVETVVNSWIRATERWSPSHHRTGRSPGPRQKAGPRNETPRRDRDCVRHRGARCV</sequence>
<dbReference type="Proteomes" id="UP001185899">
    <property type="component" value="Unassembled WGS sequence"/>
</dbReference>
<feature type="chain" id="PRO_5047494786" evidence="2">
    <location>
        <begin position="24"/>
        <end position="630"/>
    </location>
</feature>
<feature type="region of interest" description="Disordered" evidence="1">
    <location>
        <begin position="591"/>
        <end position="630"/>
    </location>
</feature>
<dbReference type="InterPro" id="IPR005152">
    <property type="entry name" value="Lipase_secreted"/>
</dbReference>
<dbReference type="PROSITE" id="PS51257">
    <property type="entry name" value="PROKAR_LIPOPROTEIN"/>
    <property type="match status" value="1"/>
</dbReference>
<dbReference type="SUPFAM" id="SSF53474">
    <property type="entry name" value="alpha/beta-Hydrolases"/>
    <property type="match status" value="1"/>
</dbReference>
<feature type="compositionally biased region" description="Polar residues" evidence="1">
    <location>
        <begin position="32"/>
        <end position="46"/>
    </location>
</feature>
<protein>
    <submittedName>
        <fullName evidence="3">Lipase family protein</fullName>
    </submittedName>
</protein>
<evidence type="ECO:0000313" key="3">
    <source>
        <dbReference type="EMBL" id="MDV6231038.1"/>
    </source>
</evidence>
<accession>A0ABU4AXR2</accession>
<name>A0ABU4AXR2_9NOCA</name>
<evidence type="ECO:0000256" key="1">
    <source>
        <dbReference type="SAM" id="MobiDB-lite"/>
    </source>
</evidence>
<evidence type="ECO:0000256" key="2">
    <source>
        <dbReference type="SAM" id="SignalP"/>
    </source>
</evidence>
<feature type="compositionally biased region" description="Basic and acidic residues" evidence="1">
    <location>
        <begin position="613"/>
        <end position="623"/>
    </location>
</feature>
<feature type="signal peptide" evidence="2">
    <location>
        <begin position="1"/>
        <end position="23"/>
    </location>
</feature>
<evidence type="ECO:0000313" key="4">
    <source>
        <dbReference type="Proteomes" id="UP001185899"/>
    </source>
</evidence>
<comment type="caution">
    <text evidence="3">The sequence shown here is derived from an EMBL/GenBank/DDBJ whole genome shotgun (WGS) entry which is preliminary data.</text>
</comment>
<dbReference type="EMBL" id="JAWLKE010000004">
    <property type="protein sequence ID" value="MDV6231038.1"/>
    <property type="molecule type" value="Genomic_DNA"/>
</dbReference>
<organism evidence="3 4">
    <name type="scientific">Rhodococcus cercidiphylli</name>
    <dbReference type="NCBI Taxonomy" id="489916"/>
    <lineage>
        <taxon>Bacteria</taxon>
        <taxon>Bacillati</taxon>
        <taxon>Actinomycetota</taxon>
        <taxon>Actinomycetes</taxon>
        <taxon>Mycobacteriales</taxon>
        <taxon>Nocardiaceae</taxon>
        <taxon>Rhodococcus</taxon>
    </lineage>
</organism>
<dbReference type="Pfam" id="PF03583">
    <property type="entry name" value="LIP"/>
    <property type="match status" value="1"/>
</dbReference>
<dbReference type="PANTHER" id="PTHR34853">
    <property type="match status" value="1"/>
</dbReference>
<proteinExistence type="predicted"/>
<dbReference type="Gene3D" id="3.40.50.1820">
    <property type="entry name" value="alpha/beta hydrolase"/>
    <property type="match status" value="1"/>
</dbReference>
<dbReference type="InterPro" id="IPR029058">
    <property type="entry name" value="AB_hydrolase_fold"/>
</dbReference>
<dbReference type="PANTHER" id="PTHR34853:SF1">
    <property type="entry name" value="LIPASE 5"/>
    <property type="match status" value="1"/>
</dbReference>
<gene>
    <name evidence="3" type="ORF">R3P95_10805</name>
</gene>
<keyword evidence="4" id="KW-1185">Reference proteome</keyword>
<keyword evidence="2" id="KW-0732">Signal</keyword>